<sequence>MKRLLLAFAIAGASLVTLNSCTKEYITNNFVPSQTMIYERVFGDWKRESSNRLYVELSVKELNAYYMDQGIVTLAMSQDGEKSYDAIPATIDGISYSFNYKLGSVRVYLEDPIMDNGVTISPPDKVFFKVSLTDADWVE</sequence>
<evidence type="ECO:0000256" key="1">
    <source>
        <dbReference type="SAM" id="SignalP"/>
    </source>
</evidence>
<reference evidence="2 3" key="1">
    <citation type="submission" date="2021-01" db="EMBL/GenBank/DDBJ databases">
        <title>C459-1 draft genome sequence.</title>
        <authorList>
            <person name="Zhang X.-F."/>
        </authorList>
    </citation>
    <scope>NUCLEOTIDE SEQUENCE [LARGE SCALE GENOMIC DNA]</scope>
    <source>
        <strain evidence="3">C459-1</strain>
    </source>
</reference>
<accession>A0ABS1R133</accession>
<feature type="chain" id="PRO_5046935988" description="DUF1735 domain-containing protein" evidence="1">
    <location>
        <begin position="20"/>
        <end position="139"/>
    </location>
</feature>
<keyword evidence="3" id="KW-1185">Reference proteome</keyword>
<gene>
    <name evidence="2" type="ORF">JKG61_04310</name>
</gene>
<evidence type="ECO:0000313" key="2">
    <source>
        <dbReference type="EMBL" id="MBL1407964.1"/>
    </source>
</evidence>
<feature type="signal peptide" evidence="1">
    <location>
        <begin position="1"/>
        <end position="19"/>
    </location>
</feature>
<name>A0ABS1R133_9SPHI</name>
<comment type="caution">
    <text evidence="2">The sequence shown here is derived from an EMBL/GenBank/DDBJ whole genome shotgun (WGS) entry which is preliminary data.</text>
</comment>
<evidence type="ECO:0000313" key="3">
    <source>
        <dbReference type="Proteomes" id="UP000625283"/>
    </source>
</evidence>
<evidence type="ECO:0008006" key="4">
    <source>
        <dbReference type="Google" id="ProtNLM"/>
    </source>
</evidence>
<organism evidence="2 3">
    <name type="scientific">Sphingobacterium faecale</name>
    <dbReference type="NCBI Taxonomy" id="2803775"/>
    <lineage>
        <taxon>Bacteria</taxon>
        <taxon>Pseudomonadati</taxon>
        <taxon>Bacteroidota</taxon>
        <taxon>Sphingobacteriia</taxon>
        <taxon>Sphingobacteriales</taxon>
        <taxon>Sphingobacteriaceae</taxon>
        <taxon>Sphingobacterium</taxon>
    </lineage>
</organism>
<dbReference type="RefSeq" id="WP_202101754.1">
    <property type="nucleotide sequence ID" value="NZ_JAERTY010000002.1"/>
</dbReference>
<protein>
    <recommendedName>
        <fullName evidence="4">DUF1735 domain-containing protein</fullName>
    </recommendedName>
</protein>
<proteinExistence type="predicted"/>
<keyword evidence="1" id="KW-0732">Signal</keyword>
<dbReference type="Proteomes" id="UP000625283">
    <property type="component" value="Unassembled WGS sequence"/>
</dbReference>
<dbReference type="EMBL" id="JAERTY010000002">
    <property type="protein sequence ID" value="MBL1407964.1"/>
    <property type="molecule type" value="Genomic_DNA"/>
</dbReference>